<dbReference type="PANTHER" id="PTHR33734:SF22">
    <property type="entry name" value="MEMBRANE-BOUND LYTIC MUREIN TRANSGLYCOSYLASE D"/>
    <property type="match status" value="1"/>
</dbReference>
<dbReference type="GO" id="GO:0000270">
    <property type="term" value="P:peptidoglycan metabolic process"/>
    <property type="evidence" value="ECO:0007669"/>
    <property type="project" value="InterPro"/>
</dbReference>
<evidence type="ECO:0000256" key="1">
    <source>
        <dbReference type="ARBA" id="ARBA00007734"/>
    </source>
</evidence>
<feature type="signal peptide" evidence="3">
    <location>
        <begin position="1"/>
        <end position="37"/>
    </location>
</feature>
<feature type="compositionally biased region" description="Basic and acidic residues" evidence="2">
    <location>
        <begin position="530"/>
        <end position="578"/>
    </location>
</feature>
<proteinExistence type="inferred from homology"/>
<keyword evidence="6" id="KW-1185">Reference proteome</keyword>
<dbReference type="PROSITE" id="PS00922">
    <property type="entry name" value="TRANSGLYCOSYLASE"/>
    <property type="match status" value="1"/>
</dbReference>
<dbReference type="InterPro" id="IPR018392">
    <property type="entry name" value="LysM"/>
</dbReference>
<dbReference type="SMART" id="SM00257">
    <property type="entry name" value="LysM"/>
    <property type="match status" value="3"/>
</dbReference>
<protein>
    <submittedName>
        <fullName evidence="5">LysM peptidoglycan-binding domain-containing protein</fullName>
    </submittedName>
</protein>
<dbReference type="AlphaFoldDB" id="A0A975SMW7"/>
<dbReference type="GO" id="GO:0008932">
    <property type="term" value="F:lytic endotransglycosylase activity"/>
    <property type="evidence" value="ECO:0007669"/>
    <property type="project" value="TreeGrafter"/>
</dbReference>
<dbReference type="InterPro" id="IPR008258">
    <property type="entry name" value="Transglycosylase_SLT_dom_1"/>
</dbReference>
<evidence type="ECO:0000256" key="2">
    <source>
        <dbReference type="SAM" id="MobiDB-lite"/>
    </source>
</evidence>
<accession>A0A975SMW7</accession>
<dbReference type="PROSITE" id="PS51782">
    <property type="entry name" value="LYSM"/>
    <property type="match status" value="3"/>
</dbReference>
<dbReference type="KEGG" id="aiq:Azoinq_13130"/>
<gene>
    <name evidence="5" type="ORF">Azoinq_13130</name>
</gene>
<feature type="chain" id="PRO_5037585554" evidence="3">
    <location>
        <begin position="38"/>
        <end position="631"/>
    </location>
</feature>
<evidence type="ECO:0000313" key="5">
    <source>
        <dbReference type="EMBL" id="QWT48764.1"/>
    </source>
</evidence>
<sequence>MTLMKSLGLSPRILFRCCCVSLLSWGFSTLTLTPAHAGDSPLSLSLAATLKDFPQDADQDSSPAATAKAEFSQLSGDLPREEIRPFPKLPQAIDLTATPDDLWDRIRNGFSMPNLRNDLVLAHEQYYVNRPDYVRRMVERSSRYLYYIVDEIGKRGMPMELALLPMVESAYNPMALSRSHASGIWQFIPSTGKNFNLKQNWWVDQRRDIVASTSAALDYLQSLYDMYGDWQLALAAYNWGEGALARAVAKNQSRGLPTDYQSLTLPTETRNYVPKLQALKNIFSNQRLFAQLNLPPIANRPYFSTVAKTTDIDVKMAAKLAEMPMDEFLALNPAHNRPVIKANSPLILPTDKVEIFKANLENTETPLSSWASYTLQKGERLEDVAARFDISLAALKNANGLDDRGRVAPGTPLLVPNKEGADTGDLAAITQAPEMPVAQPTPAPTPRSSPTLAATAAKAGPVLEAKVEKSAPKTHTLRKGDTLFSLARRYDVAVEDLKHWNPKLAKKMTPGAELIVAPAQEKTVMVAVKDSKTAKDESKSAKDGKAGKKSEDKDSAKKDDKKSKERESKSAKAEEKSKMARYTIRKGDTLVAVARKFKVDADDLKRWNHLAGTNLKPGKTLTIQLAKNDKE</sequence>
<keyword evidence="3" id="KW-0732">Signal</keyword>
<dbReference type="InterPro" id="IPR000189">
    <property type="entry name" value="Transglyc_AS"/>
</dbReference>
<feature type="domain" description="LysM" evidence="4">
    <location>
        <begin position="371"/>
        <end position="415"/>
    </location>
</feature>
<dbReference type="Pfam" id="PF01464">
    <property type="entry name" value="SLT"/>
    <property type="match status" value="1"/>
</dbReference>
<dbReference type="GO" id="GO:0016020">
    <property type="term" value="C:membrane"/>
    <property type="evidence" value="ECO:0007669"/>
    <property type="project" value="InterPro"/>
</dbReference>
<evidence type="ECO:0000259" key="4">
    <source>
        <dbReference type="PROSITE" id="PS51782"/>
    </source>
</evidence>
<feature type="domain" description="LysM" evidence="4">
    <location>
        <begin position="580"/>
        <end position="623"/>
    </location>
</feature>
<dbReference type="RefSeq" id="WP_216128439.1">
    <property type="nucleotide sequence ID" value="NZ_CP072875.1"/>
</dbReference>
<comment type="similarity">
    <text evidence="1">Belongs to the transglycosylase Slt family.</text>
</comment>
<dbReference type="CDD" id="cd00118">
    <property type="entry name" value="LysM"/>
    <property type="match status" value="3"/>
</dbReference>
<dbReference type="EMBL" id="CP064782">
    <property type="protein sequence ID" value="QWT48764.1"/>
    <property type="molecule type" value="Genomic_DNA"/>
</dbReference>
<organism evidence="5 6">
    <name type="scientific">Azospira inquinata</name>
    <dbReference type="NCBI Taxonomy" id="2785627"/>
    <lineage>
        <taxon>Bacteria</taxon>
        <taxon>Pseudomonadati</taxon>
        <taxon>Pseudomonadota</taxon>
        <taxon>Betaproteobacteria</taxon>
        <taxon>Rhodocyclales</taxon>
        <taxon>Rhodocyclaceae</taxon>
        <taxon>Azospira</taxon>
    </lineage>
</organism>
<evidence type="ECO:0000256" key="3">
    <source>
        <dbReference type="SAM" id="SignalP"/>
    </source>
</evidence>
<dbReference type="Proteomes" id="UP000683428">
    <property type="component" value="Chromosome"/>
</dbReference>
<dbReference type="Pfam" id="PF01476">
    <property type="entry name" value="LysM"/>
    <property type="match status" value="3"/>
</dbReference>
<feature type="region of interest" description="Disordered" evidence="2">
    <location>
        <begin position="530"/>
        <end position="580"/>
    </location>
</feature>
<reference evidence="5" key="1">
    <citation type="submission" date="2020-11" db="EMBL/GenBank/DDBJ databases">
        <title>Azospira inquinata sp. nov.</title>
        <authorList>
            <person name="Moe W.M."/>
            <person name="Mikes M.C."/>
        </authorList>
    </citation>
    <scope>NUCLEOTIDE SEQUENCE</scope>
    <source>
        <strain evidence="5">Azo-3</strain>
    </source>
</reference>
<dbReference type="PANTHER" id="PTHR33734">
    <property type="entry name" value="LYSM DOMAIN-CONTAINING GPI-ANCHORED PROTEIN 2"/>
    <property type="match status" value="1"/>
</dbReference>
<feature type="domain" description="LysM" evidence="4">
    <location>
        <begin position="473"/>
        <end position="516"/>
    </location>
</feature>
<dbReference type="CDD" id="cd16894">
    <property type="entry name" value="MltD-like"/>
    <property type="match status" value="1"/>
</dbReference>
<name>A0A975SMW7_9RHOO</name>
<evidence type="ECO:0000313" key="6">
    <source>
        <dbReference type="Proteomes" id="UP000683428"/>
    </source>
</evidence>